<accession>A0ABX7QXA9</accession>
<dbReference type="EMBL" id="CP071502">
    <property type="protein sequence ID" value="QSX35869.1"/>
    <property type="molecule type" value="Genomic_DNA"/>
</dbReference>
<evidence type="ECO:0000313" key="2">
    <source>
        <dbReference type="EMBL" id="QSX35869.1"/>
    </source>
</evidence>
<dbReference type="PANTHER" id="PTHR33442">
    <property type="entry name" value="TRANS-3-HYDROXY-L-PROLINE DEHYDRATASE"/>
    <property type="match status" value="1"/>
</dbReference>
<dbReference type="SFLD" id="SFLDS00028">
    <property type="entry name" value="Proline_Racemase"/>
    <property type="match status" value="1"/>
</dbReference>
<organism evidence="2 3">
    <name type="scientific">Shewanella sedimentimangrovi</name>
    <dbReference type="NCBI Taxonomy" id="2814293"/>
    <lineage>
        <taxon>Bacteria</taxon>
        <taxon>Pseudomonadati</taxon>
        <taxon>Pseudomonadota</taxon>
        <taxon>Gammaproteobacteria</taxon>
        <taxon>Alteromonadales</taxon>
        <taxon>Shewanellaceae</taxon>
        <taxon>Shewanella</taxon>
    </lineage>
</organism>
<evidence type="ECO:0000256" key="1">
    <source>
        <dbReference type="ARBA" id="ARBA00007529"/>
    </source>
</evidence>
<comment type="similarity">
    <text evidence="1">Belongs to the proline racemase family.</text>
</comment>
<dbReference type="PIRSF" id="PIRSF029792">
    <property type="entry name" value="Pro_racemase"/>
    <property type="match status" value="1"/>
</dbReference>
<proteinExistence type="inferred from homology"/>
<dbReference type="Gene3D" id="3.10.310.10">
    <property type="entry name" value="Diaminopimelate Epimerase, Chain A, domain 1"/>
    <property type="match status" value="2"/>
</dbReference>
<evidence type="ECO:0000313" key="3">
    <source>
        <dbReference type="Proteomes" id="UP000663207"/>
    </source>
</evidence>
<dbReference type="SUPFAM" id="SSF54506">
    <property type="entry name" value="Diaminopimelate epimerase-like"/>
    <property type="match status" value="1"/>
</dbReference>
<dbReference type="Proteomes" id="UP000663207">
    <property type="component" value="Chromosome"/>
</dbReference>
<keyword evidence="3" id="KW-1185">Reference proteome</keyword>
<name>A0ABX7QXA9_9GAMM</name>
<sequence>MGPLTLNSELLSQFRQFTCIDAHTEGEPLRIITSGYPDIPGDTMLAKRRYVKEKLDDYRRVLMYEPRGHADMYGALLTGPVTPGADFGVLFLHNEGYSSMCGHAVLALTKIVCETGAIPLGTEPREIRIDAPAGLIRAQAVRNADGSIGASFLNVPSWAEALDLCVGVPGIGQVNFDIGFGGAYYAYVDADALGLECTPDNSARLIDWGRRIKLAVMGSFGITHPLEPDLGFLYGTIFYSSRVSDGNNHSRHVCIFADGELDRSPTGTGVAGRIALLRARGEVALGETLRIESIVGGCMGVSATDSCDFYGKQAVIPRVSGRAFITGEHRFLLHPDDIFPSGFLLR</sequence>
<protein>
    <submittedName>
        <fullName evidence="2">Proline racemase family protein</fullName>
    </submittedName>
</protein>
<dbReference type="Pfam" id="PF05544">
    <property type="entry name" value="Pro_racemase"/>
    <property type="match status" value="1"/>
</dbReference>
<gene>
    <name evidence="2" type="ORF">JYB85_10905</name>
</gene>
<dbReference type="InterPro" id="IPR008794">
    <property type="entry name" value="Pro_racemase_fam"/>
</dbReference>
<dbReference type="PANTHER" id="PTHR33442:SF1">
    <property type="entry name" value="TRANS-3-HYDROXY-L-PROLINE DEHYDRATASE"/>
    <property type="match status" value="1"/>
</dbReference>
<dbReference type="RefSeq" id="WP_207379324.1">
    <property type="nucleotide sequence ID" value="NZ_CP071502.1"/>
</dbReference>
<reference evidence="2 3" key="1">
    <citation type="submission" date="2021-03" db="EMBL/GenBank/DDBJ databases">
        <title>Novel species identification of genus Shewanella.</title>
        <authorList>
            <person name="Liu G."/>
            <person name="Zhang Q."/>
        </authorList>
    </citation>
    <scope>NUCLEOTIDE SEQUENCE [LARGE SCALE GENOMIC DNA]</scope>
    <source>
        <strain evidence="2 3">FJAT-52962</strain>
    </source>
</reference>